<evidence type="ECO:0000256" key="2">
    <source>
        <dbReference type="ARBA" id="ARBA00023002"/>
    </source>
</evidence>
<dbReference type="PANTHER" id="PTHR42901">
    <property type="entry name" value="ALCOHOL DEHYDROGENASE"/>
    <property type="match status" value="1"/>
</dbReference>
<keyword evidence="4" id="KW-1185">Reference proteome</keyword>
<organism evidence="3 4">
    <name type="scientific">Trichoderma lentiforme</name>
    <dbReference type="NCBI Taxonomy" id="1567552"/>
    <lineage>
        <taxon>Eukaryota</taxon>
        <taxon>Fungi</taxon>
        <taxon>Dikarya</taxon>
        <taxon>Ascomycota</taxon>
        <taxon>Pezizomycotina</taxon>
        <taxon>Sordariomycetes</taxon>
        <taxon>Hypocreomycetidae</taxon>
        <taxon>Hypocreales</taxon>
        <taxon>Hypocreaceae</taxon>
        <taxon>Trichoderma</taxon>
    </lineage>
</organism>
<dbReference type="Gene3D" id="3.40.50.720">
    <property type="entry name" value="NAD(P)-binding Rossmann-like Domain"/>
    <property type="match status" value="1"/>
</dbReference>
<sequence length="326" mass="35675">MAGKQPIFSYTQKLHKKTYPEIAPTLGHLSTAEKVILITGASGGIGRATASSFAKSKPKALILLGRSNEKDLKETADSIRGTHGDLVVQEHLVDLSNFEKVLEVFRLVASEFGRIDILVHAAGILPDPDLLINAKPESFLDNYKTTVVGTLAVAMAFLEVNPKPVEEPEEDKDPDGTKKLAKKIFTFINLTSAGIFYTPYAKMGAYVSSKMAAFKLLESFAVENEHVRLHQVHPGVIDTAMSRQLKEKVDLKLPPDDISLPSDFLVWVASAEAAFLHGKLVFAAWDVEQLKERKDEIWNKGKPGGDLGFGMKGFPRYVDGNPAFGA</sequence>
<accession>A0A9P5C6R1</accession>
<evidence type="ECO:0000313" key="3">
    <source>
        <dbReference type="EMBL" id="KAF3057735.1"/>
    </source>
</evidence>
<dbReference type="InterPro" id="IPR036291">
    <property type="entry name" value="NAD(P)-bd_dom_sf"/>
</dbReference>
<gene>
    <name evidence="3" type="ORF">CFAM422_012292</name>
</gene>
<keyword evidence="2" id="KW-0560">Oxidoreductase</keyword>
<dbReference type="Pfam" id="PF00106">
    <property type="entry name" value="adh_short"/>
    <property type="match status" value="2"/>
</dbReference>
<dbReference type="PRINTS" id="PR00081">
    <property type="entry name" value="GDHRDH"/>
</dbReference>
<evidence type="ECO:0000313" key="4">
    <source>
        <dbReference type="Proteomes" id="UP000801864"/>
    </source>
</evidence>
<dbReference type="AlphaFoldDB" id="A0A9P5C6R1"/>
<dbReference type="SUPFAM" id="SSF51735">
    <property type="entry name" value="NAD(P)-binding Rossmann-fold domains"/>
    <property type="match status" value="1"/>
</dbReference>
<comment type="caution">
    <text evidence="3">The sequence shown here is derived from an EMBL/GenBank/DDBJ whole genome shotgun (WGS) entry which is preliminary data.</text>
</comment>
<dbReference type="CDD" id="cd05233">
    <property type="entry name" value="SDR_c"/>
    <property type="match status" value="1"/>
</dbReference>
<evidence type="ECO:0000256" key="1">
    <source>
        <dbReference type="ARBA" id="ARBA00006484"/>
    </source>
</evidence>
<dbReference type="InterPro" id="IPR002347">
    <property type="entry name" value="SDR_fam"/>
</dbReference>
<proteinExistence type="inferred from homology"/>
<dbReference type="GO" id="GO:0016491">
    <property type="term" value="F:oxidoreductase activity"/>
    <property type="evidence" value="ECO:0007669"/>
    <property type="project" value="UniProtKB-KW"/>
</dbReference>
<dbReference type="Proteomes" id="UP000801864">
    <property type="component" value="Unassembled WGS sequence"/>
</dbReference>
<name>A0A9P5C6R1_9HYPO</name>
<dbReference type="EMBL" id="QLNT01000028">
    <property type="protein sequence ID" value="KAF3057735.1"/>
    <property type="molecule type" value="Genomic_DNA"/>
</dbReference>
<protein>
    <submittedName>
        <fullName evidence="3">Short chain dehydrogenase andI</fullName>
    </submittedName>
</protein>
<reference evidence="3 4" key="1">
    <citation type="submission" date="2018-06" db="EMBL/GenBank/DDBJ databases">
        <title>Genome analysis of cellulolytic fungus Trichoderma lentiforme CFAM-422.</title>
        <authorList>
            <person name="Steindorff A.S."/>
            <person name="Formighieri E.F."/>
            <person name="Midorikawa G.E.O."/>
            <person name="Tamietti M.S."/>
            <person name="Ramos E.Z."/>
            <person name="Silva A.S."/>
            <person name="Bon E.P.S."/>
            <person name="Mendes T.D."/>
            <person name="Damaso M.C.T."/>
            <person name="Favaro L.C.L."/>
        </authorList>
    </citation>
    <scope>NUCLEOTIDE SEQUENCE [LARGE SCALE GENOMIC DNA]</scope>
    <source>
        <strain evidence="3 4">CFAM-422</strain>
    </source>
</reference>
<dbReference type="PANTHER" id="PTHR42901:SF1">
    <property type="entry name" value="ALCOHOL DEHYDROGENASE"/>
    <property type="match status" value="1"/>
</dbReference>
<comment type="similarity">
    <text evidence="1">Belongs to the short-chain dehydrogenases/reductases (SDR) family.</text>
</comment>